<reference evidence="2" key="1">
    <citation type="submission" date="2020-03" db="EMBL/GenBank/DDBJ databases">
        <authorList>
            <person name="Weist P."/>
        </authorList>
    </citation>
    <scope>NUCLEOTIDE SEQUENCE</scope>
</reference>
<dbReference type="EMBL" id="CADEAL010000590">
    <property type="protein sequence ID" value="CAB1422515.1"/>
    <property type="molecule type" value="Genomic_DNA"/>
</dbReference>
<feature type="compositionally biased region" description="Acidic residues" evidence="1">
    <location>
        <begin position="96"/>
        <end position="112"/>
    </location>
</feature>
<organism evidence="2 3">
    <name type="scientific">Pleuronectes platessa</name>
    <name type="common">European plaice</name>
    <dbReference type="NCBI Taxonomy" id="8262"/>
    <lineage>
        <taxon>Eukaryota</taxon>
        <taxon>Metazoa</taxon>
        <taxon>Chordata</taxon>
        <taxon>Craniata</taxon>
        <taxon>Vertebrata</taxon>
        <taxon>Euteleostomi</taxon>
        <taxon>Actinopterygii</taxon>
        <taxon>Neopterygii</taxon>
        <taxon>Teleostei</taxon>
        <taxon>Neoteleostei</taxon>
        <taxon>Acanthomorphata</taxon>
        <taxon>Carangaria</taxon>
        <taxon>Pleuronectiformes</taxon>
        <taxon>Pleuronectoidei</taxon>
        <taxon>Pleuronectidae</taxon>
        <taxon>Pleuronectes</taxon>
    </lineage>
</organism>
<feature type="compositionally biased region" description="Basic and acidic residues" evidence="1">
    <location>
        <begin position="155"/>
        <end position="179"/>
    </location>
</feature>
<sequence length="190" mass="20058">MCIWPAVARSGPALVRKPHCSSGGGPGSGPQSPAGSTIDVSLNQPDPGPASDQTRCRTTESRGRQKPGFHVRLHGSRSWVQVRILLGSSSGPPTPLEEEDADDDADDDDDDADSRSVLLRDQVQDSGPGQIQIQGPAGAAERRCDGSGSPAPTVEVKRDRSKAAARTQGHEDTRTRGHVDARLVIETGRL</sequence>
<feature type="region of interest" description="Disordered" evidence="1">
    <location>
        <begin position="14"/>
        <end position="69"/>
    </location>
</feature>
<dbReference type="Proteomes" id="UP001153269">
    <property type="component" value="Unassembled WGS sequence"/>
</dbReference>
<dbReference type="AlphaFoldDB" id="A0A9N7U0Y9"/>
<evidence type="ECO:0000256" key="1">
    <source>
        <dbReference type="SAM" id="MobiDB-lite"/>
    </source>
</evidence>
<keyword evidence="3" id="KW-1185">Reference proteome</keyword>
<proteinExistence type="predicted"/>
<name>A0A9N7U0Y9_PLEPL</name>
<feature type="compositionally biased region" description="Basic and acidic residues" evidence="1">
    <location>
        <begin position="54"/>
        <end position="63"/>
    </location>
</feature>
<evidence type="ECO:0000313" key="3">
    <source>
        <dbReference type="Proteomes" id="UP001153269"/>
    </source>
</evidence>
<comment type="caution">
    <text evidence="2">The sequence shown here is derived from an EMBL/GenBank/DDBJ whole genome shotgun (WGS) entry which is preliminary data.</text>
</comment>
<feature type="compositionally biased region" description="Low complexity" evidence="1">
    <location>
        <begin position="127"/>
        <end position="139"/>
    </location>
</feature>
<accession>A0A9N7U0Y9</accession>
<feature type="region of interest" description="Disordered" evidence="1">
    <location>
        <begin position="86"/>
        <end position="179"/>
    </location>
</feature>
<gene>
    <name evidence="2" type="ORF">PLEPLA_LOCUS10431</name>
</gene>
<protein>
    <submittedName>
        <fullName evidence="2">Uncharacterized protein</fullName>
    </submittedName>
</protein>
<evidence type="ECO:0000313" key="2">
    <source>
        <dbReference type="EMBL" id="CAB1422515.1"/>
    </source>
</evidence>